<comment type="caution">
    <text evidence="7">The sequence shown here is derived from an EMBL/GenBank/DDBJ whole genome shotgun (WGS) entry which is preliminary data.</text>
</comment>
<evidence type="ECO:0000256" key="1">
    <source>
        <dbReference type="ARBA" id="ARBA00005384"/>
    </source>
</evidence>
<protein>
    <submittedName>
        <fullName evidence="7">GntR family transcriptional regulator</fullName>
    </submittedName>
</protein>
<evidence type="ECO:0000313" key="8">
    <source>
        <dbReference type="Proteomes" id="UP000646365"/>
    </source>
</evidence>
<keyword evidence="3" id="KW-0805">Transcription regulation</keyword>
<comment type="similarity">
    <text evidence="1">In the C-terminal section; belongs to the class-I pyridoxal-phosphate-dependent aminotransferase family.</text>
</comment>
<keyword evidence="4" id="KW-0238">DNA-binding</keyword>
<reference evidence="7" key="1">
    <citation type="journal article" date="2014" name="Int. J. Syst. Evol. Microbiol.">
        <title>Complete genome sequence of Corynebacterium casei LMG S-19264T (=DSM 44701T), isolated from a smear-ripened cheese.</title>
        <authorList>
            <consortium name="US DOE Joint Genome Institute (JGI-PGF)"/>
            <person name="Walter F."/>
            <person name="Albersmeier A."/>
            <person name="Kalinowski J."/>
            <person name="Ruckert C."/>
        </authorList>
    </citation>
    <scope>NUCLEOTIDE SEQUENCE</scope>
    <source>
        <strain evidence="7">CGMCC 1.15725</strain>
    </source>
</reference>
<dbReference type="GO" id="GO:0003677">
    <property type="term" value="F:DNA binding"/>
    <property type="evidence" value="ECO:0007669"/>
    <property type="project" value="UniProtKB-KW"/>
</dbReference>
<dbReference type="CDD" id="cd00609">
    <property type="entry name" value="AAT_like"/>
    <property type="match status" value="1"/>
</dbReference>
<dbReference type="AlphaFoldDB" id="A0A8J2YVR8"/>
<accession>A0A8J2YVR8</accession>
<keyword evidence="5" id="KW-0804">Transcription</keyword>
<dbReference type="PROSITE" id="PS50949">
    <property type="entry name" value="HTH_GNTR"/>
    <property type="match status" value="1"/>
</dbReference>
<evidence type="ECO:0000256" key="2">
    <source>
        <dbReference type="ARBA" id="ARBA00022898"/>
    </source>
</evidence>
<reference evidence="7" key="2">
    <citation type="submission" date="2020-09" db="EMBL/GenBank/DDBJ databases">
        <authorList>
            <person name="Sun Q."/>
            <person name="Zhou Y."/>
        </authorList>
    </citation>
    <scope>NUCLEOTIDE SEQUENCE</scope>
    <source>
        <strain evidence="7">CGMCC 1.15725</strain>
    </source>
</reference>
<dbReference type="SMART" id="SM00345">
    <property type="entry name" value="HTH_GNTR"/>
    <property type="match status" value="1"/>
</dbReference>
<dbReference type="SUPFAM" id="SSF53383">
    <property type="entry name" value="PLP-dependent transferases"/>
    <property type="match status" value="1"/>
</dbReference>
<dbReference type="Gene3D" id="1.10.10.10">
    <property type="entry name" value="Winged helix-like DNA-binding domain superfamily/Winged helix DNA-binding domain"/>
    <property type="match status" value="1"/>
</dbReference>
<dbReference type="InterPro" id="IPR051446">
    <property type="entry name" value="HTH_trans_reg/aminotransferase"/>
</dbReference>
<sequence length="467" mass="49194">MFDHLLDRGADEPAYRQLYRRISAAVLDGTLHEGTRLPSARSLASQLGIARGTVEAAYGQLAGEGYIQGHGAAGTFVAAAAEVAPAPPVATSVPSAARVLLEAPVPFRMGLPALDLFPRKLWSRLAARRARGLATAALLPPDPVGILPLRRAVARYLAVARGIAVPPEQVIVTAGFQGALGLIARVLDLASRPVWVEEPGYFLARNGLAAAGARLVSVPVDGEGLDVAAGRALAPEARLALVSPSHQAPLGMALSLPRRLQLLDWAATQGTWIVEDDYDSEFRYVGRPLPALKSLDRADRVFYVGTFSKTLFPGLRLGYLVAPAGLTAQVAEAAALLAPLAATDSQATLADFLAEGHFGRHIRRMRQHYAARRAAVVRALERQFGAAAVALGAGGMHVLLRLADTVDDAAAAEACLAAGLGPSPLSEAYAGPEKRRGLLLNFTNVPPDQAPQTVQRLARALTMALRP</sequence>
<keyword evidence="2" id="KW-0663">Pyridoxal phosphate</keyword>
<dbReference type="CDD" id="cd07377">
    <property type="entry name" value="WHTH_GntR"/>
    <property type="match status" value="1"/>
</dbReference>
<dbReference type="GO" id="GO:0003700">
    <property type="term" value="F:DNA-binding transcription factor activity"/>
    <property type="evidence" value="ECO:0007669"/>
    <property type="project" value="InterPro"/>
</dbReference>
<name>A0A8J2YVR8_9PROT</name>
<dbReference type="SUPFAM" id="SSF46785">
    <property type="entry name" value="Winged helix' DNA-binding domain"/>
    <property type="match status" value="1"/>
</dbReference>
<dbReference type="InterPro" id="IPR015424">
    <property type="entry name" value="PyrdxlP-dep_Trfase"/>
</dbReference>
<dbReference type="PANTHER" id="PTHR46577">
    <property type="entry name" value="HTH-TYPE TRANSCRIPTIONAL REGULATORY PROTEIN GABR"/>
    <property type="match status" value="1"/>
</dbReference>
<evidence type="ECO:0000256" key="4">
    <source>
        <dbReference type="ARBA" id="ARBA00023125"/>
    </source>
</evidence>
<evidence type="ECO:0000256" key="3">
    <source>
        <dbReference type="ARBA" id="ARBA00023015"/>
    </source>
</evidence>
<dbReference type="PANTHER" id="PTHR46577:SF1">
    <property type="entry name" value="HTH-TYPE TRANSCRIPTIONAL REGULATORY PROTEIN GABR"/>
    <property type="match status" value="1"/>
</dbReference>
<dbReference type="GO" id="GO:0030170">
    <property type="term" value="F:pyridoxal phosphate binding"/>
    <property type="evidence" value="ECO:0007669"/>
    <property type="project" value="InterPro"/>
</dbReference>
<proteinExistence type="inferred from homology"/>
<dbReference type="InterPro" id="IPR004839">
    <property type="entry name" value="Aminotransferase_I/II_large"/>
</dbReference>
<dbReference type="RefSeq" id="WP_189048874.1">
    <property type="nucleotide sequence ID" value="NZ_BMJQ01000010.1"/>
</dbReference>
<dbReference type="Pfam" id="PF00155">
    <property type="entry name" value="Aminotran_1_2"/>
    <property type="match status" value="1"/>
</dbReference>
<evidence type="ECO:0000313" key="7">
    <source>
        <dbReference type="EMBL" id="GGF29374.1"/>
    </source>
</evidence>
<dbReference type="Pfam" id="PF00392">
    <property type="entry name" value="GntR"/>
    <property type="match status" value="1"/>
</dbReference>
<organism evidence="7 8">
    <name type="scientific">Aliidongia dinghuensis</name>
    <dbReference type="NCBI Taxonomy" id="1867774"/>
    <lineage>
        <taxon>Bacteria</taxon>
        <taxon>Pseudomonadati</taxon>
        <taxon>Pseudomonadota</taxon>
        <taxon>Alphaproteobacteria</taxon>
        <taxon>Rhodospirillales</taxon>
        <taxon>Dongiaceae</taxon>
        <taxon>Aliidongia</taxon>
    </lineage>
</organism>
<evidence type="ECO:0000256" key="5">
    <source>
        <dbReference type="ARBA" id="ARBA00023163"/>
    </source>
</evidence>
<dbReference type="InterPro" id="IPR036390">
    <property type="entry name" value="WH_DNA-bd_sf"/>
</dbReference>
<dbReference type="EMBL" id="BMJQ01000010">
    <property type="protein sequence ID" value="GGF29374.1"/>
    <property type="molecule type" value="Genomic_DNA"/>
</dbReference>
<dbReference type="InterPro" id="IPR015421">
    <property type="entry name" value="PyrdxlP-dep_Trfase_major"/>
</dbReference>
<feature type="domain" description="HTH gntR-type" evidence="6">
    <location>
        <begin position="12"/>
        <end position="80"/>
    </location>
</feature>
<dbReference type="InterPro" id="IPR000524">
    <property type="entry name" value="Tscrpt_reg_HTH_GntR"/>
</dbReference>
<dbReference type="Gene3D" id="3.40.640.10">
    <property type="entry name" value="Type I PLP-dependent aspartate aminotransferase-like (Major domain)"/>
    <property type="match status" value="1"/>
</dbReference>
<keyword evidence="8" id="KW-1185">Reference proteome</keyword>
<gene>
    <name evidence="7" type="ORF">GCM10011611_39280</name>
</gene>
<dbReference type="Proteomes" id="UP000646365">
    <property type="component" value="Unassembled WGS sequence"/>
</dbReference>
<dbReference type="PRINTS" id="PR00035">
    <property type="entry name" value="HTHGNTR"/>
</dbReference>
<dbReference type="InterPro" id="IPR036388">
    <property type="entry name" value="WH-like_DNA-bd_sf"/>
</dbReference>
<evidence type="ECO:0000259" key="6">
    <source>
        <dbReference type="PROSITE" id="PS50949"/>
    </source>
</evidence>